<dbReference type="Proteomes" id="UP000217784">
    <property type="component" value="Unassembled WGS sequence"/>
</dbReference>
<dbReference type="AlphaFoldDB" id="A0A2A2H3J7"/>
<keyword evidence="2" id="KW-0479">Metal-binding</keyword>
<keyword evidence="5" id="KW-0411">Iron-sulfur</keyword>
<evidence type="ECO:0000256" key="1">
    <source>
        <dbReference type="ARBA" id="ARBA00022485"/>
    </source>
</evidence>
<dbReference type="InterPro" id="IPR004017">
    <property type="entry name" value="Cys_rich_dom"/>
</dbReference>
<accession>A0A2A2H3J7</accession>
<keyword evidence="3" id="KW-0560">Oxidoreductase</keyword>
<dbReference type="GO" id="GO:0016491">
    <property type="term" value="F:oxidoreductase activity"/>
    <property type="evidence" value="ECO:0007669"/>
    <property type="project" value="UniProtKB-KW"/>
</dbReference>
<dbReference type="GO" id="GO:0051539">
    <property type="term" value="F:4 iron, 4 sulfur cluster binding"/>
    <property type="evidence" value="ECO:0007669"/>
    <property type="project" value="UniProtKB-KW"/>
</dbReference>
<evidence type="ECO:0000313" key="7">
    <source>
        <dbReference type="EMBL" id="PAV03894.1"/>
    </source>
</evidence>
<dbReference type="EMBL" id="LMVM01000033">
    <property type="protein sequence ID" value="PAV03894.1"/>
    <property type="molecule type" value="Genomic_DNA"/>
</dbReference>
<dbReference type="Pfam" id="PF02754">
    <property type="entry name" value="CCG"/>
    <property type="match status" value="2"/>
</dbReference>
<keyword evidence="4" id="KW-0408">Iron</keyword>
<comment type="caution">
    <text evidence="7">The sequence shown here is derived from an EMBL/GenBank/DDBJ whole genome shotgun (WGS) entry which is preliminary data.</text>
</comment>
<protein>
    <submittedName>
        <fullName evidence="7">Fumarate reductase</fullName>
    </submittedName>
</protein>
<dbReference type="PANTHER" id="PTHR43255:SF1">
    <property type="entry name" value="IRON-SULFUR-BINDING OXIDOREDUCTASE FADF-RELATED"/>
    <property type="match status" value="1"/>
</dbReference>
<proteinExistence type="predicted"/>
<evidence type="ECO:0000313" key="8">
    <source>
        <dbReference type="Proteomes" id="UP000217784"/>
    </source>
</evidence>
<dbReference type="GO" id="GO:0005886">
    <property type="term" value="C:plasma membrane"/>
    <property type="evidence" value="ECO:0007669"/>
    <property type="project" value="TreeGrafter"/>
</dbReference>
<gene>
    <name evidence="7" type="ORF">ASJ80_02420</name>
</gene>
<dbReference type="GO" id="GO:0046872">
    <property type="term" value="F:metal ion binding"/>
    <property type="evidence" value="ECO:0007669"/>
    <property type="project" value="UniProtKB-KW"/>
</dbReference>
<feature type="domain" description="Cysteine-rich" evidence="6">
    <location>
        <begin position="3"/>
        <end position="80"/>
    </location>
</feature>
<evidence type="ECO:0000256" key="5">
    <source>
        <dbReference type="ARBA" id="ARBA00023014"/>
    </source>
</evidence>
<dbReference type="OrthoDB" id="42878at2157"/>
<sequence>MIYFRGCVAREKLNNIADATEKILKHTGIDYKLLENETCCGSFLLRTGFVSDAKEVMKNTLKEIGEEKIITSCAGCYKTFKKDYKEILGVELDVVHTSQLFNGLIKKGKLKPLFLDKIVTYHDPCHLGRHLGEYNAPREILDNISNLVEMERNKEKSRCCGAGGGVRAAFPEITENIAKMRIKDAEDVEAEILVTSCPFCLLNLKSASKDDKKVLDLSEIIMFK</sequence>
<reference evidence="7 8" key="1">
    <citation type="journal article" date="2017" name="BMC Genomics">
        <title>Genomic analysis of methanogenic archaea reveals a shift towards energy conservation.</title>
        <authorList>
            <person name="Gilmore S.P."/>
            <person name="Henske J.K."/>
            <person name="Sexton J.A."/>
            <person name="Solomon K.V."/>
            <person name="Seppala S."/>
            <person name="Yoo J.I."/>
            <person name="Huyett L.M."/>
            <person name="Pressman A."/>
            <person name="Cogan J.Z."/>
            <person name="Kivenson V."/>
            <person name="Peng X."/>
            <person name="Tan Y."/>
            <person name="Valentine D.L."/>
            <person name="O'Malley M.A."/>
        </authorList>
    </citation>
    <scope>NUCLEOTIDE SEQUENCE [LARGE SCALE GENOMIC DNA]</scope>
    <source>
        <strain evidence="7 8">M.o.H.</strain>
    </source>
</reference>
<dbReference type="RefSeq" id="WP_069584138.1">
    <property type="nucleotide sequence ID" value="NZ_LMVM01000033.1"/>
</dbReference>
<evidence type="ECO:0000256" key="4">
    <source>
        <dbReference type="ARBA" id="ARBA00023004"/>
    </source>
</evidence>
<evidence type="ECO:0000256" key="3">
    <source>
        <dbReference type="ARBA" id="ARBA00023002"/>
    </source>
</evidence>
<organism evidence="7 8">
    <name type="scientific">Methanobacterium bryantii</name>
    <dbReference type="NCBI Taxonomy" id="2161"/>
    <lineage>
        <taxon>Archaea</taxon>
        <taxon>Methanobacteriati</taxon>
        <taxon>Methanobacteriota</taxon>
        <taxon>Methanomada group</taxon>
        <taxon>Methanobacteria</taxon>
        <taxon>Methanobacteriales</taxon>
        <taxon>Methanobacteriaceae</taxon>
        <taxon>Methanobacterium</taxon>
    </lineage>
</organism>
<keyword evidence="1" id="KW-0004">4Fe-4S</keyword>
<evidence type="ECO:0000259" key="6">
    <source>
        <dbReference type="Pfam" id="PF02754"/>
    </source>
</evidence>
<dbReference type="PANTHER" id="PTHR43255">
    <property type="entry name" value="IRON-SULFUR-BINDING OXIDOREDUCTASE FADF-RELATED-RELATED"/>
    <property type="match status" value="1"/>
</dbReference>
<feature type="domain" description="Cysteine-rich" evidence="6">
    <location>
        <begin position="119"/>
        <end position="205"/>
    </location>
</feature>
<name>A0A2A2H3J7_METBR</name>
<keyword evidence="8" id="KW-1185">Reference proteome</keyword>
<evidence type="ECO:0000256" key="2">
    <source>
        <dbReference type="ARBA" id="ARBA00022723"/>
    </source>
</evidence>
<dbReference type="InterPro" id="IPR051460">
    <property type="entry name" value="HdrC_iron-sulfur_subunit"/>
</dbReference>